<dbReference type="OrthoDB" id="10255522at2759"/>
<organism evidence="3">
    <name type="scientific">Nicotiana tabacum</name>
    <name type="common">Common tobacco</name>
    <dbReference type="NCBI Taxonomy" id="4097"/>
    <lineage>
        <taxon>Eukaryota</taxon>
        <taxon>Viridiplantae</taxon>
        <taxon>Streptophyta</taxon>
        <taxon>Embryophyta</taxon>
        <taxon>Tracheophyta</taxon>
        <taxon>Spermatophyta</taxon>
        <taxon>Magnoliopsida</taxon>
        <taxon>eudicotyledons</taxon>
        <taxon>Gunneridae</taxon>
        <taxon>Pentapetalae</taxon>
        <taxon>asterids</taxon>
        <taxon>lamiids</taxon>
        <taxon>Solanales</taxon>
        <taxon>Solanaceae</taxon>
        <taxon>Nicotianoideae</taxon>
        <taxon>Nicotianeae</taxon>
        <taxon>Nicotiana</taxon>
    </lineage>
</organism>
<dbReference type="RefSeq" id="XP_016440050.1">
    <property type="nucleotide sequence ID" value="XM_016584564.1"/>
</dbReference>
<feature type="region of interest" description="Disordered" evidence="2">
    <location>
        <begin position="210"/>
        <end position="249"/>
    </location>
</feature>
<dbReference type="PaxDb" id="4097-A0A1S3XJ98"/>
<gene>
    <name evidence="3" type="primary">LOC107765864</name>
</gene>
<dbReference type="KEGG" id="nta:107765864"/>
<sequence length="249" mass="27842">MYKLLSEQREGEVKTLRAELDAAQKEHATLVEQVKIFEVSENKLCMATNGQNLQVQQKLDRIDQLRAEMDEVKAMAEVWKGKIDRLASKKETAWEQLDSAKSQLRAAREKAEAQSQNIEDLQFQLGSAAAERDTLAKELKAAKLVAEITRADAEEMVAQYKADVEAAQDRLNVITNYLKWQSRKEDLKEVYARGFDLMFEIENVKSLEAEAKKFSYPEDEEGFEGSGGSEGGEDSDGPGDEAGSGKDQA</sequence>
<feature type="coiled-coil region" evidence="1">
    <location>
        <begin position="6"/>
        <end position="124"/>
    </location>
</feature>
<evidence type="ECO:0000313" key="3">
    <source>
        <dbReference type="RefSeq" id="XP_016440050.1"/>
    </source>
</evidence>
<proteinExistence type="predicted"/>
<evidence type="ECO:0000256" key="2">
    <source>
        <dbReference type="SAM" id="MobiDB-lite"/>
    </source>
</evidence>
<accession>A0A1S3XJ98</accession>
<reference evidence="3" key="1">
    <citation type="submission" date="2025-08" db="UniProtKB">
        <authorList>
            <consortium name="RefSeq"/>
        </authorList>
    </citation>
    <scope>IDENTIFICATION</scope>
</reference>
<keyword evidence="1" id="KW-0175">Coiled coil</keyword>
<evidence type="ECO:0000256" key="1">
    <source>
        <dbReference type="SAM" id="Coils"/>
    </source>
</evidence>
<name>A0A1S3XJ98_TOBAC</name>
<dbReference type="AlphaFoldDB" id="A0A1S3XJ98"/>
<protein>
    <submittedName>
        <fullName evidence="3">Tropomyosin alpha-3 chain-like</fullName>
    </submittedName>
</protein>